<dbReference type="EMBL" id="AE015451">
    <property type="protein sequence ID" value="AAN69583.1"/>
    <property type="molecule type" value="Genomic_DNA"/>
</dbReference>
<evidence type="ECO:0000256" key="4">
    <source>
        <dbReference type="ARBA" id="ARBA00022691"/>
    </source>
</evidence>
<dbReference type="NCBIfam" id="TIGR00675">
    <property type="entry name" value="dcm"/>
    <property type="match status" value="1"/>
</dbReference>
<feature type="active site" evidence="7">
    <location>
        <position position="105"/>
    </location>
</feature>
<evidence type="ECO:0000256" key="6">
    <source>
        <dbReference type="ARBA" id="ARBA00047422"/>
    </source>
</evidence>
<reference evidence="9 10" key="2">
    <citation type="journal article" date="2016" name="Environ. Microbiol.">
        <title>The revisited genome of Pseudomonas putida KT2440 enlightens its value as a robust metabolic chassis.</title>
        <authorList>
            <person name="Belda E."/>
            <person name="van Heck R.G."/>
            <person name="Lopez-Sanchez M.J."/>
            <person name="Cruveiller S."/>
            <person name="Barbe V."/>
            <person name="Fraser C."/>
            <person name="Klenk H.P."/>
            <person name="Petersen J."/>
            <person name="Morgat A."/>
            <person name="Nikel P.I."/>
            <person name="Vallenet D."/>
            <person name="Rouy Z."/>
            <person name="Sekowska A."/>
            <person name="Martins Dos Santos V.A."/>
            <person name="de Lorenzo V."/>
            <person name="Danchin A."/>
            <person name="Medigue C."/>
        </authorList>
    </citation>
    <scope>NUCLEOTIDE SEQUENCE [LARGE SCALE GENOMIC DNA]</scope>
    <source>
        <strain evidence="10">ATCC 47054 / DSM 6125 / CFBP 8728 / NCIMB 11950 / KT2440</strain>
    </source>
</reference>
<keyword evidence="2 7" id="KW-0489">Methyltransferase</keyword>
<evidence type="ECO:0000313" key="9">
    <source>
        <dbReference type="EMBL" id="AAN69583.1"/>
    </source>
</evidence>
<comment type="catalytic activity">
    <reaction evidence="6">
        <text>a 2'-deoxycytidine in DNA + S-adenosyl-L-methionine = a 5-methyl-2'-deoxycytidine in DNA + S-adenosyl-L-homocysteine + H(+)</text>
        <dbReference type="Rhea" id="RHEA:13681"/>
        <dbReference type="Rhea" id="RHEA-COMP:11369"/>
        <dbReference type="Rhea" id="RHEA-COMP:11370"/>
        <dbReference type="ChEBI" id="CHEBI:15378"/>
        <dbReference type="ChEBI" id="CHEBI:57856"/>
        <dbReference type="ChEBI" id="CHEBI:59789"/>
        <dbReference type="ChEBI" id="CHEBI:85452"/>
        <dbReference type="ChEBI" id="CHEBI:85454"/>
        <dbReference type="EC" id="2.1.1.37"/>
    </reaction>
</comment>
<dbReference type="SUPFAM" id="SSF53335">
    <property type="entry name" value="S-adenosyl-L-methionine-dependent methyltransferases"/>
    <property type="match status" value="1"/>
</dbReference>
<dbReference type="DNASU" id="1046574"/>
<evidence type="ECO:0000256" key="3">
    <source>
        <dbReference type="ARBA" id="ARBA00022679"/>
    </source>
</evidence>
<dbReference type="KEGG" id="ppu:PP_3989"/>
<evidence type="ECO:0000256" key="8">
    <source>
        <dbReference type="RuleBase" id="RU000416"/>
    </source>
</evidence>
<dbReference type="OrthoDB" id="9813719at2"/>
<dbReference type="GO" id="GO:0044027">
    <property type="term" value="P:negative regulation of gene expression via chromosomal CpG island methylation"/>
    <property type="evidence" value="ECO:0007669"/>
    <property type="project" value="TreeGrafter"/>
</dbReference>
<dbReference type="PANTHER" id="PTHR10629">
    <property type="entry name" value="CYTOSINE-SPECIFIC METHYLTRANSFERASE"/>
    <property type="match status" value="1"/>
</dbReference>
<dbReference type="PaxDb" id="160488-PP_3989"/>
<dbReference type="Gene3D" id="3.40.50.150">
    <property type="entry name" value="Vaccinia Virus protein VP39"/>
    <property type="match status" value="1"/>
</dbReference>
<dbReference type="InterPro" id="IPR050390">
    <property type="entry name" value="C5-Methyltransferase"/>
</dbReference>
<dbReference type="GO" id="GO:0003677">
    <property type="term" value="F:DNA binding"/>
    <property type="evidence" value="ECO:0007669"/>
    <property type="project" value="TreeGrafter"/>
</dbReference>
<keyword evidence="10" id="KW-1185">Reference proteome</keyword>
<dbReference type="RefSeq" id="WP_010954800.1">
    <property type="nucleotide sequence ID" value="NC_002947.4"/>
</dbReference>
<protein>
    <recommendedName>
        <fullName evidence="1">DNA (cytosine-5-)-methyltransferase</fullName>
        <ecNumber evidence="1">2.1.1.37</ecNumber>
    </recommendedName>
</protein>
<dbReference type="Pfam" id="PF00145">
    <property type="entry name" value="DNA_methylase"/>
    <property type="match status" value="1"/>
</dbReference>
<evidence type="ECO:0000256" key="7">
    <source>
        <dbReference type="PROSITE-ProRule" id="PRU01016"/>
    </source>
</evidence>
<dbReference type="GO" id="GO:0032259">
    <property type="term" value="P:methylation"/>
    <property type="evidence" value="ECO:0007669"/>
    <property type="project" value="UniProtKB-KW"/>
</dbReference>
<proteinExistence type="inferred from homology"/>
<organism evidence="9 10">
    <name type="scientific">Pseudomonas putida (strain ATCC 47054 / DSM 6125 / CFBP 8728 / NCIMB 11950 / KT2440)</name>
    <dbReference type="NCBI Taxonomy" id="160488"/>
    <lineage>
        <taxon>Bacteria</taxon>
        <taxon>Pseudomonadati</taxon>
        <taxon>Pseudomonadota</taxon>
        <taxon>Gammaproteobacteria</taxon>
        <taxon>Pseudomonadales</taxon>
        <taxon>Pseudomonadaceae</taxon>
        <taxon>Pseudomonas</taxon>
    </lineage>
</organism>
<dbReference type="eggNOG" id="COG0270">
    <property type="taxonomic scope" value="Bacteria"/>
</dbReference>
<reference evidence="9 10" key="1">
    <citation type="journal article" date="2002" name="Environ. Microbiol.">
        <title>Complete genome sequence and comparative analysis of the metabolically versatile Pseudomonas putida KT2440.</title>
        <authorList>
            <person name="Nelson K.E."/>
            <person name="Weinel C."/>
            <person name="Paulsen I.T."/>
            <person name="Dodson R.J."/>
            <person name="Hilbert H."/>
            <person name="Martins dos Santos V.A."/>
            <person name="Fouts D.E."/>
            <person name="Gill S.R."/>
            <person name="Pop M."/>
            <person name="Holmes M."/>
            <person name="Brinkac L."/>
            <person name="Beanan M."/>
            <person name="DeBoy R.T."/>
            <person name="Daugherty S."/>
            <person name="Kolonay J."/>
            <person name="Madupu R."/>
            <person name="Nelson W."/>
            <person name="White O."/>
            <person name="Peterson J."/>
            <person name="Khouri H."/>
            <person name="Hance I."/>
            <person name="Chris Lee P."/>
            <person name="Holtzapple E."/>
            <person name="Scanlan D."/>
            <person name="Tran K."/>
            <person name="Moazzez A."/>
            <person name="Utterback T."/>
            <person name="Rizzo M."/>
            <person name="Lee K."/>
            <person name="Kosack D."/>
            <person name="Moestl D."/>
            <person name="Wedler H."/>
            <person name="Lauber J."/>
            <person name="Stjepandic D."/>
            <person name="Hoheisel J."/>
            <person name="Straetz M."/>
            <person name="Heim S."/>
            <person name="Kiewitz C."/>
            <person name="Eisen J.A."/>
            <person name="Timmis K.N."/>
            <person name="Dusterhoft A."/>
            <person name="Tummler B."/>
            <person name="Fraser C.M."/>
        </authorList>
    </citation>
    <scope>NUCLEOTIDE SEQUENCE [LARGE SCALE GENOMIC DNA]</scope>
    <source>
        <strain evidence="10">ATCC 47054 / DSM 6125 / CFBP 8728 / NCIMB 11950 / KT2440</strain>
    </source>
</reference>
<dbReference type="InterPro" id="IPR001525">
    <property type="entry name" value="C5_MeTfrase"/>
</dbReference>
<dbReference type="STRING" id="160488.PP_3989"/>
<dbReference type="AlphaFoldDB" id="Q88FU3"/>
<dbReference type="Gene3D" id="3.90.120.10">
    <property type="entry name" value="DNA Methylase, subunit A, domain 2"/>
    <property type="match status" value="1"/>
</dbReference>
<dbReference type="Proteomes" id="UP000000556">
    <property type="component" value="Chromosome"/>
</dbReference>
<dbReference type="InterPro" id="IPR029063">
    <property type="entry name" value="SAM-dependent_MTases_sf"/>
</dbReference>
<dbReference type="HOGENOM" id="CLU_006958_2_1_6"/>
<dbReference type="GO" id="GO:0009307">
    <property type="term" value="P:DNA restriction-modification system"/>
    <property type="evidence" value="ECO:0007669"/>
    <property type="project" value="UniProtKB-KW"/>
</dbReference>
<dbReference type="PANTHER" id="PTHR10629:SF52">
    <property type="entry name" value="DNA (CYTOSINE-5)-METHYLTRANSFERASE 1"/>
    <property type="match status" value="1"/>
</dbReference>
<sequence length="348" mass="39155">MSKNGSECLQWAPSESNPDLEQPKLVSLFCGAGGLDLGFIDAGFDVVFAADHDRYAVETYNHNHPGQRASKVDLLETSPEELYKRSVLEPGFEGAIHGIIGGPPCQGFSRANTARCHSDPRNQLAVKYADIVNYFYKHSRIKFFLFENVPEILAKKNADFLEMLRARLSKNFVVYEKEINSSGFGVAQHRRRYFIAGISKEIKNKAFTFPDATVNNFRTVEDEISGLPHPVYYSRVAGSEAIPFHPNHWTMKPKSKRFLTGEMPVGGRSFIKLEWKKPSRTVAYGNREIHVHPDGHRRLSIYEAMKLQGFPDSYRLMGTLSAQVKQISNAVPPPVAAALAKCFKEFLL</sequence>
<name>Q88FU3_PSEPK</name>
<evidence type="ECO:0000256" key="5">
    <source>
        <dbReference type="ARBA" id="ARBA00022747"/>
    </source>
</evidence>
<keyword evidence="3 7" id="KW-0808">Transferase</keyword>
<keyword evidence="5" id="KW-0680">Restriction system</keyword>
<dbReference type="GO" id="GO:0003886">
    <property type="term" value="F:DNA (cytosine-5-)-methyltransferase activity"/>
    <property type="evidence" value="ECO:0007669"/>
    <property type="project" value="UniProtKB-EC"/>
</dbReference>
<comment type="similarity">
    <text evidence="7 8">Belongs to the class I-like SAM-binding methyltransferase superfamily. C5-methyltransferase family.</text>
</comment>
<evidence type="ECO:0000256" key="2">
    <source>
        <dbReference type="ARBA" id="ARBA00022603"/>
    </source>
</evidence>
<accession>Q88FU3</accession>
<dbReference type="PhylomeDB" id="Q88FU3"/>
<dbReference type="PRINTS" id="PR00105">
    <property type="entry name" value="C5METTRFRASE"/>
</dbReference>
<keyword evidence="4 7" id="KW-0949">S-adenosyl-L-methionine</keyword>
<dbReference type="EC" id="2.1.1.37" evidence="1"/>
<gene>
    <name evidence="9" type="ordered locus">PP_3989</name>
</gene>
<dbReference type="REBASE" id="6781">
    <property type="entry name" value="M.PpuKORF3989P"/>
</dbReference>
<dbReference type="BioCyc" id="PPUT160488:G1G01-4256-MONOMER"/>
<dbReference type="PROSITE" id="PS51679">
    <property type="entry name" value="SAM_MT_C5"/>
    <property type="match status" value="1"/>
</dbReference>
<evidence type="ECO:0000313" key="10">
    <source>
        <dbReference type="Proteomes" id="UP000000556"/>
    </source>
</evidence>
<evidence type="ECO:0000256" key="1">
    <source>
        <dbReference type="ARBA" id="ARBA00011975"/>
    </source>
</evidence>